<dbReference type="OMA" id="FRYECCE"/>
<sequence>MEAGSDMTKEAGRKRETHSGTEMAGGSRRTSRKITKKTEYPSVLDVMDAAMNQVLKEQMEWLVARWNAENPDATPRVVEALTEEQRESLEREHLAREVLIGQAYVDKMSAEDMARLKMEESNPKKDPDELYYQEYRENWEWKYAEEFGSFEATTRIPAMCFTDKPTKPGVTKPRRSMQIFSVKVEEIYGDLRWPLDVFGIVAVRDDLDHHRNIIFERKRDNCQTLNEEDPYLVLTGPARAPLTLFGPMHFDITLKVKCSNELEDKDLSLLGFRYECCESINYQASKGEPTVSSCVSSQKHRSKLSTLELTCGIVVSSIEATISVRIVDGSWPDGFSGRFFASTASVSHMRVLLLNIGDEDTPVVATDGTIELSRRMVSVESFGELRVNAAGWLGSQQIDREVFFQPLKSGRSSRSLKDVVDHCFSDLKRLIKVYRVRNGRHCIKIPGVVYLLLTPMSNRFSIENGQLHYVAQERDATFDQEGPEPKQVDEEEFATDEEEEQPQQDYAT</sequence>
<name>M7ZFB5_TRIUA</name>
<dbReference type="EMBL" id="KD134172">
    <property type="protein sequence ID" value="EMS58336.1"/>
    <property type="molecule type" value="Genomic_DNA"/>
</dbReference>
<accession>M7ZFB5</accession>
<dbReference type="InterPro" id="IPR046533">
    <property type="entry name" value="DUF6598"/>
</dbReference>
<feature type="region of interest" description="Disordered" evidence="1">
    <location>
        <begin position="472"/>
        <end position="508"/>
    </location>
</feature>
<evidence type="ECO:0000313" key="3">
    <source>
        <dbReference type="EMBL" id="EMS58336.1"/>
    </source>
</evidence>
<feature type="compositionally biased region" description="Acidic residues" evidence="1">
    <location>
        <begin position="489"/>
        <end position="502"/>
    </location>
</feature>
<protein>
    <recommendedName>
        <fullName evidence="2">DUF6598 domain-containing protein</fullName>
    </recommendedName>
</protein>
<dbReference type="PANTHER" id="PTHR33065:SF91">
    <property type="entry name" value="DUF6598 DOMAIN-CONTAINING PROTEIN"/>
    <property type="match status" value="1"/>
</dbReference>
<evidence type="ECO:0000256" key="1">
    <source>
        <dbReference type="SAM" id="MobiDB-lite"/>
    </source>
</evidence>
<feature type="compositionally biased region" description="Basic and acidic residues" evidence="1">
    <location>
        <begin position="7"/>
        <end position="19"/>
    </location>
</feature>
<reference evidence="3" key="1">
    <citation type="journal article" date="2013" name="Nature">
        <title>Draft genome of the wheat A-genome progenitor Triticum urartu.</title>
        <authorList>
            <person name="Ling H.Q."/>
            <person name="Zhao S."/>
            <person name="Liu D."/>
            <person name="Wang J."/>
            <person name="Sun H."/>
            <person name="Zhang C."/>
            <person name="Fan H."/>
            <person name="Li D."/>
            <person name="Dong L."/>
            <person name="Tao Y."/>
            <person name="Gao C."/>
            <person name="Wu H."/>
            <person name="Li Y."/>
            <person name="Cui Y."/>
            <person name="Guo X."/>
            <person name="Zheng S."/>
            <person name="Wang B."/>
            <person name="Yu K."/>
            <person name="Liang Q."/>
            <person name="Yang W."/>
            <person name="Lou X."/>
            <person name="Chen J."/>
            <person name="Feng M."/>
            <person name="Jian J."/>
            <person name="Zhang X."/>
            <person name="Luo G."/>
            <person name="Jiang Y."/>
            <person name="Liu J."/>
            <person name="Wang Z."/>
            <person name="Sha Y."/>
            <person name="Zhang B."/>
            <person name="Wu H."/>
            <person name="Tang D."/>
            <person name="Shen Q."/>
            <person name="Xue P."/>
            <person name="Zou S."/>
            <person name="Wang X."/>
            <person name="Liu X."/>
            <person name="Wang F."/>
            <person name="Yang Y."/>
            <person name="An X."/>
            <person name="Dong Z."/>
            <person name="Zhang K."/>
            <person name="Zhang X."/>
            <person name="Luo M.C."/>
            <person name="Dvorak J."/>
            <person name="Tong Y."/>
            <person name="Wang J."/>
            <person name="Yang H."/>
            <person name="Li Z."/>
            <person name="Wang D."/>
            <person name="Zhang A."/>
            <person name="Wang J."/>
        </authorList>
    </citation>
    <scope>NUCLEOTIDE SEQUENCE</scope>
</reference>
<dbReference type="Pfam" id="PF20241">
    <property type="entry name" value="DUF6598"/>
    <property type="match status" value="1"/>
</dbReference>
<dbReference type="AlphaFoldDB" id="M7ZFB5"/>
<organism evidence="3">
    <name type="scientific">Triticum urartu</name>
    <name type="common">Red wild einkorn</name>
    <name type="synonym">Crithodium urartu</name>
    <dbReference type="NCBI Taxonomy" id="4572"/>
    <lineage>
        <taxon>Eukaryota</taxon>
        <taxon>Viridiplantae</taxon>
        <taxon>Streptophyta</taxon>
        <taxon>Embryophyta</taxon>
        <taxon>Tracheophyta</taxon>
        <taxon>Spermatophyta</taxon>
        <taxon>Magnoliopsida</taxon>
        <taxon>Liliopsida</taxon>
        <taxon>Poales</taxon>
        <taxon>Poaceae</taxon>
        <taxon>BOP clade</taxon>
        <taxon>Pooideae</taxon>
        <taxon>Triticodae</taxon>
        <taxon>Triticeae</taxon>
        <taxon>Triticinae</taxon>
        <taxon>Triticum</taxon>
    </lineage>
</organism>
<feature type="compositionally biased region" description="Basic and acidic residues" evidence="1">
    <location>
        <begin position="472"/>
        <end position="488"/>
    </location>
</feature>
<feature type="region of interest" description="Disordered" evidence="1">
    <location>
        <begin position="1"/>
        <end position="36"/>
    </location>
</feature>
<feature type="domain" description="DUF6598" evidence="2">
    <location>
        <begin position="176"/>
        <end position="417"/>
    </location>
</feature>
<dbReference type="eggNOG" id="ENOG502R3B0">
    <property type="taxonomic scope" value="Eukaryota"/>
</dbReference>
<evidence type="ECO:0000259" key="2">
    <source>
        <dbReference type="Pfam" id="PF20241"/>
    </source>
</evidence>
<dbReference type="PANTHER" id="PTHR33065">
    <property type="entry name" value="OS07G0486400 PROTEIN"/>
    <property type="match status" value="1"/>
</dbReference>
<proteinExistence type="predicted"/>
<gene>
    <name evidence="3" type="ORF">TRIUR3_30167</name>
</gene>